<sequence length="530" mass="58379">MAALASTSLPTSSDTSRTTRNSLELNEPPGAINESPTAPAPSIRPSVSWNSVRSRFSVSEKTSAQLGWAVAFLSVVITIVTLAPTFRAQASSDRALQLAEWTALKDYIEECREELAAGIQSQACLKAMKAKLPPPPDVGHGLFDTARRSLGEEMGHHNGTWRAAHQAYSVSNAVQKLSIVGVLLLACFFVFLMFENGRACLLRRTYTSKKRDEDIPTGPPSTVDSIAAMSTIRHPPPAIEATLRRRPVRTHPIYRHANLEEAIHHSDLAEIRTRLSNGEDVNKHWPYLIYSLAISPASMITSSRLEVARLCLDSGADVNALKGWNGQSALLIAIHFGNVAIAKLLLANGALVGYCPPDSNQTALHRCVRLAVTGSASDALEVMNMLFQYGANPNQIDRLGETPLHHLMTVAWFSRHDDAVMKKLYPVAQCLVEHGARMPTAIKQKYIVGNPLWEIVNSESWVGGWPESVEPGNQVVQVGDIWYKKEDVDAMRGLRSKRWEGEVKELGHWKYAFLDRDMTKVVKWPVGAEG</sequence>
<feature type="transmembrane region" description="Helical" evidence="5">
    <location>
        <begin position="177"/>
        <end position="194"/>
    </location>
</feature>
<protein>
    <submittedName>
        <fullName evidence="6">Ankyrin</fullName>
    </submittedName>
</protein>
<proteinExistence type="predicted"/>
<name>A0A9P4QXU9_9PLEO</name>
<feature type="region of interest" description="Disordered" evidence="4">
    <location>
        <begin position="1"/>
        <end position="45"/>
    </location>
</feature>
<dbReference type="Pfam" id="PF12796">
    <property type="entry name" value="Ank_2"/>
    <property type="match status" value="1"/>
</dbReference>
<keyword evidence="5" id="KW-1133">Transmembrane helix</keyword>
<dbReference type="InterPro" id="IPR002110">
    <property type="entry name" value="Ankyrin_rpt"/>
</dbReference>
<evidence type="ECO:0000313" key="7">
    <source>
        <dbReference type="Proteomes" id="UP000799444"/>
    </source>
</evidence>
<dbReference type="SUPFAM" id="SSF48403">
    <property type="entry name" value="Ankyrin repeat"/>
    <property type="match status" value="1"/>
</dbReference>
<dbReference type="PANTHER" id="PTHR24189">
    <property type="entry name" value="MYOTROPHIN"/>
    <property type="match status" value="1"/>
</dbReference>
<evidence type="ECO:0000256" key="5">
    <source>
        <dbReference type="SAM" id="Phobius"/>
    </source>
</evidence>
<dbReference type="PROSITE" id="PS50088">
    <property type="entry name" value="ANK_REPEAT"/>
    <property type="match status" value="1"/>
</dbReference>
<dbReference type="InterPro" id="IPR050745">
    <property type="entry name" value="Multifunctional_regulatory"/>
</dbReference>
<dbReference type="EMBL" id="ML996164">
    <property type="protein sequence ID" value="KAF2733238.1"/>
    <property type="molecule type" value="Genomic_DNA"/>
</dbReference>
<accession>A0A9P4QXU9</accession>
<feature type="compositionally biased region" description="Low complexity" evidence="4">
    <location>
        <begin position="1"/>
        <end position="23"/>
    </location>
</feature>
<dbReference type="OrthoDB" id="194358at2759"/>
<dbReference type="AlphaFoldDB" id="A0A9P4QXU9"/>
<dbReference type="PROSITE" id="PS50297">
    <property type="entry name" value="ANK_REP_REGION"/>
    <property type="match status" value="1"/>
</dbReference>
<keyword evidence="2 3" id="KW-0040">ANK repeat</keyword>
<evidence type="ECO:0000313" key="6">
    <source>
        <dbReference type="EMBL" id="KAF2733238.1"/>
    </source>
</evidence>
<reference evidence="6" key="1">
    <citation type="journal article" date="2020" name="Stud. Mycol.">
        <title>101 Dothideomycetes genomes: a test case for predicting lifestyles and emergence of pathogens.</title>
        <authorList>
            <person name="Haridas S."/>
            <person name="Albert R."/>
            <person name="Binder M."/>
            <person name="Bloem J."/>
            <person name="Labutti K."/>
            <person name="Salamov A."/>
            <person name="Andreopoulos B."/>
            <person name="Baker S."/>
            <person name="Barry K."/>
            <person name="Bills G."/>
            <person name="Bluhm B."/>
            <person name="Cannon C."/>
            <person name="Castanera R."/>
            <person name="Culley D."/>
            <person name="Daum C."/>
            <person name="Ezra D."/>
            <person name="Gonzalez J."/>
            <person name="Henrissat B."/>
            <person name="Kuo A."/>
            <person name="Liang C."/>
            <person name="Lipzen A."/>
            <person name="Lutzoni F."/>
            <person name="Magnuson J."/>
            <person name="Mondo S."/>
            <person name="Nolan M."/>
            <person name="Ohm R."/>
            <person name="Pangilinan J."/>
            <person name="Park H.-J."/>
            <person name="Ramirez L."/>
            <person name="Alfaro M."/>
            <person name="Sun H."/>
            <person name="Tritt A."/>
            <person name="Yoshinaga Y."/>
            <person name="Zwiers L.-H."/>
            <person name="Turgeon B."/>
            <person name="Goodwin S."/>
            <person name="Spatafora J."/>
            <person name="Crous P."/>
            <person name="Grigoriev I."/>
        </authorList>
    </citation>
    <scope>NUCLEOTIDE SEQUENCE</scope>
    <source>
        <strain evidence="6">CBS 125425</strain>
    </source>
</reference>
<evidence type="ECO:0000256" key="2">
    <source>
        <dbReference type="ARBA" id="ARBA00023043"/>
    </source>
</evidence>
<dbReference type="SMART" id="SM00248">
    <property type="entry name" value="ANK"/>
    <property type="match status" value="4"/>
</dbReference>
<organism evidence="6 7">
    <name type="scientific">Polyplosphaeria fusca</name>
    <dbReference type="NCBI Taxonomy" id="682080"/>
    <lineage>
        <taxon>Eukaryota</taxon>
        <taxon>Fungi</taxon>
        <taxon>Dikarya</taxon>
        <taxon>Ascomycota</taxon>
        <taxon>Pezizomycotina</taxon>
        <taxon>Dothideomycetes</taxon>
        <taxon>Pleosporomycetidae</taxon>
        <taxon>Pleosporales</taxon>
        <taxon>Tetraplosphaeriaceae</taxon>
        <taxon>Polyplosphaeria</taxon>
    </lineage>
</organism>
<dbReference type="Gene3D" id="1.25.40.20">
    <property type="entry name" value="Ankyrin repeat-containing domain"/>
    <property type="match status" value="1"/>
</dbReference>
<keyword evidence="7" id="KW-1185">Reference proteome</keyword>
<gene>
    <name evidence="6" type="ORF">EJ04DRAFT_513330</name>
</gene>
<keyword evidence="1" id="KW-0677">Repeat</keyword>
<keyword evidence="5" id="KW-0812">Transmembrane</keyword>
<dbReference type="PANTHER" id="PTHR24189:SF50">
    <property type="entry name" value="ANKYRIN REPEAT AND SOCS BOX PROTEIN 2"/>
    <property type="match status" value="1"/>
</dbReference>
<dbReference type="Proteomes" id="UP000799444">
    <property type="component" value="Unassembled WGS sequence"/>
</dbReference>
<dbReference type="InterPro" id="IPR036770">
    <property type="entry name" value="Ankyrin_rpt-contain_sf"/>
</dbReference>
<evidence type="ECO:0000256" key="1">
    <source>
        <dbReference type="ARBA" id="ARBA00022737"/>
    </source>
</evidence>
<feature type="repeat" description="ANK" evidence="3">
    <location>
        <begin position="325"/>
        <end position="350"/>
    </location>
</feature>
<comment type="caution">
    <text evidence="6">The sequence shown here is derived from an EMBL/GenBank/DDBJ whole genome shotgun (WGS) entry which is preliminary data.</text>
</comment>
<keyword evidence="5" id="KW-0472">Membrane</keyword>
<feature type="transmembrane region" description="Helical" evidence="5">
    <location>
        <begin position="66"/>
        <end position="86"/>
    </location>
</feature>
<evidence type="ECO:0000256" key="3">
    <source>
        <dbReference type="PROSITE-ProRule" id="PRU00023"/>
    </source>
</evidence>
<evidence type="ECO:0000256" key="4">
    <source>
        <dbReference type="SAM" id="MobiDB-lite"/>
    </source>
</evidence>